<dbReference type="EMBL" id="JAULSV010000004">
    <property type="protein sequence ID" value="KAK0645852.1"/>
    <property type="molecule type" value="Genomic_DNA"/>
</dbReference>
<dbReference type="Proteomes" id="UP001174936">
    <property type="component" value="Unassembled WGS sequence"/>
</dbReference>
<keyword evidence="2" id="KW-1185">Reference proteome</keyword>
<reference evidence="1" key="1">
    <citation type="submission" date="2023-06" db="EMBL/GenBank/DDBJ databases">
        <title>Genome-scale phylogeny and comparative genomics of the fungal order Sordariales.</title>
        <authorList>
            <consortium name="Lawrence Berkeley National Laboratory"/>
            <person name="Hensen N."/>
            <person name="Bonometti L."/>
            <person name="Westerberg I."/>
            <person name="Brannstrom I.O."/>
            <person name="Guillou S."/>
            <person name="Cros-Aarteil S."/>
            <person name="Calhoun S."/>
            <person name="Haridas S."/>
            <person name="Kuo A."/>
            <person name="Mondo S."/>
            <person name="Pangilinan J."/>
            <person name="Riley R."/>
            <person name="Labutti K."/>
            <person name="Andreopoulos B."/>
            <person name="Lipzen A."/>
            <person name="Chen C."/>
            <person name="Yanf M."/>
            <person name="Daum C."/>
            <person name="Ng V."/>
            <person name="Clum A."/>
            <person name="Steindorff A."/>
            <person name="Ohm R."/>
            <person name="Martin F."/>
            <person name="Silar P."/>
            <person name="Natvig D."/>
            <person name="Lalanne C."/>
            <person name="Gautier V."/>
            <person name="Ament-Velasquez S.L."/>
            <person name="Kruys A."/>
            <person name="Hutchinson M.I."/>
            <person name="Powell A.J."/>
            <person name="Barry K."/>
            <person name="Miller A.N."/>
            <person name="Grigoriev I.V."/>
            <person name="Debuchy R."/>
            <person name="Gladieux P."/>
            <person name="Thoren M.H."/>
            <person name="Johannesson H."/>
        </authorList>
    </citation>
    <scope>NUCLEOTIDE SEQUENCE</scope>
    <source>
        <strain evidence="1">SMH2532-1</strain>
    </source>
</reference>
<accession>A0AA39Y6N2</accession>
<dbReference type="AlphaFoldDB" id="A0AA39Y6N2"/>
<gene>
    <name evidence="1" type="ORF">B0T16DRAFT_390390</name>
</gene>
<sequence>MSSVDSRLSDVAARCFGSVHSASTLSGPLHEENNTPPDWAPVQAVGDGSANSSVMGGFVDPEELAEMFPRGEGYFRLRHAAGKFDTDLHPKGTCNPLIPIVIIALPERPISVASGSAVVASARADTGWIGRQLLAWQVLGTSCDVDLQEPSLREFHDTGHVHCTVFWH</sequence>
<organism evidence="1 2">
    <name type="scientific">Cercophora newfieldiana</name>
    <dbReference type="NCBI Taxonomy" id="92897"/>
    <lineage>
        <taxon>Eukaryota</taxon>
        <taxon>Fungi</taxon>
        <taxon>Dikarya</taxon>
        <taxon>Ascomycota</taxon>
        <taxon>Pezizomycotina</taxon>
        <taxon>Sordariomycetes</taxon>
        <taxon>Sordariomycetidae</taxon>
        <taxon>Sordariales</taxon>
        <taxon>Lasiosphaeriaceae</taxon>
        <taxon>Cercophora</taxon>
    </lineage>
</organism>
<comment type="caution">
    <text evidence="1">The sequence shown here is derived from an EMBL/GenBank/DDBJ whole genome shotgun (WGS) entry which is preliminary data.</text>
</comment>
<evidence type="ECO:0000313" key="2">
    <source>
        <dbReference type="Proteomes" id="UP001174936"/>
    </source>
</evidence>
<evidence type="ECO:0000313" key="1">
    <source>
        <dbReference type="EMBL" id="KAK0645852.1"/>
    </source>
</evidence>
<proteinExistence type="predicted"/>
<name>A0AA39Y6N2_9PEZI</name>
<protein>
    <submittedName>
        <fullName evidence="1">Uncharacterized protein</fullName>
    </submittedName>
</protein>